<dbReference type="Proteomes" id="UP000516437">
    <property type="component" value="Chromosome 1"/>
</dbReference>
<evidence type="ECO:0000256" key="1">
    <source>
        <dbReference type="SAM" id="MobiDB-lite"/>
    </source>
</evidence>
<sequence>MAIAGLHNISVHDSSFISDSLPQASGRRGDEESVRPQASSLLRMWRELEDEHGVSCPQQERVVQQRSDRAVADLSRGHVSDTVGNQHGGGWEITSLSESDCGTWSQIQIGSQNEHIDSSNSNCEDSSDLGEVERERVRADCSGSE</sequence>
<dbReference type="PANTHER" id="PTHR46519:SF3">
    <property type="entry name" value="RING_U-BOX SUPERFAMILY PROTEIN"/>
    <property type="match status" value="1"/>
</dbReference>
<dbReference type="OrthoDB" id="6078042at2759"/>
<dbReference type="EMBL" id="RXIC02000019">
    <property type="protein sequence ID" value="KAB1227400.1"/>
    <property type="molecule type" value="Genomic_DNA"/>
</dbReference>
<dbReference type="PANTHER" id="PTHR46519">
    <property type="entry name" value="RING/U-BOX SUPERFAMILY PROTEIN"/>
    <property type="match status" value="1"/>
</dbReference>
<name>A0A6A1WXM6_9ROSI</name>
<accession>A0A6A1WXM6</accession>
<proteinExistence type="predicted"/>
<gene>
    <name evidence="2" type="ORF">CJ030_MR1G020875</name>
</gene>
<feature type="region of interest" description="Disordered" evidence="1">
    <location>
        <begin position="17"/>
        <end position="38"/>
    </location>
</feature>
<protein>
    <submittedName>
        <fullName evidence="2">Uncharacterized protein</fullName>
    </submittedName>
</protein>
<organism evidence="2 3">
    <name type="scientific">Morella rubra</name>
    <name type="common">Chinese bayberry</name>
    <dbReference type="NCBI Taxonomy" id="262757"/>
    <lineage>
        <taxon>Eukaryota</taxon>
        <taxon>Viridiplantae</taxon>
        <taxon>Streptophyta</taxon>
        <taxon>Embryophyta</taxon>
        <taxon>Tracheophyta</taxon>
        <taxon>Spermatophyta</taxon>
        <taxon>Magnoliopsida</taxon>
        <taxon>eudicotyledons</taxon>
        <taxon>Gunneridae</taxon>
        <taxon>Pentapetalae</taxon>
        <taxon>rosids</taxon>
        <taxon>fabids</taxon>
        <taxon>Fagales</taxon>
        <taxon>Myricaceae</taxon>
        <taxon>Morella</taxon>
    </lineage>
</organism>
<dbReference type="AlphaFoldDB" id="A0A6A1WXM6"/>
<feature type="region of interest" description="Disordered" evidence="1">
    <location>
        <begin position="112"/>
        <end position="145"/>
    </location>
</feature>
<evidence type="ECO:0000313" key="2">
    <source>
        <dbReference type="EMBL" id="KAB1227400.1"/>
    </source>
</evidence>
<comment type="caution">
    <text evidence="2">The sequence shown here is derived from an EMBL/GenBank/DDBJ whole genome shotgun (WGS) entry which is preliminary data.</text>
</comment>
<evidence type="ECO:0000313" key="3">
    <source>
        <dbReference type="Proteomes" id="UP000516437"/>
    </source>
</evidence>
<keyword evidence="3" id="KW-1185">Reference proteome</keyword>
<reference evidence="2 3" key="1">
    <citation type="journal article" date="2019" name="Plant Biotechnol. J.">
        <title>The red bayberry genome and genetic basis of sex determination.</title>
        <authorList>
            <person name="Jia H.M."/>
            <person name="Jia H.J."/>
            <person name="Cai Q.L."/>
            <person name="Wang Y."/>
            <person name="Zhao H.B."/>
            <person name="Yang W.F."/>
            <person name="Wang G.Y."/>
            <person name="Li Y.H."/>
            <person name="Zhan D.L."/>
            <person name="Shen Y.T."/>
            <person name="Niu Q.F."/>
            <person name="Chang L."/>
            <person name="Qiu J."/>
            <person name="Zhao L."/>
            <person name="Xie H.B."/>
            <person name="Fu W.Y."/>
            <person name="Jin J."/>
            <person name="Li X.W."/>
            <person name="Jiao Y."/>
            <person name="Zhou C.C."/>
            <person name="Tu T."/>
            <person name="Chai C.Y."/>
            <person name="Gao J.L."/>
            <person name="Fan L.J."/>
            <person name="van de Weg E."/>
            <person name="Wang J.Y."/>
            <person name="Gao Z.S."/>
        </authorList>
    </citation>
    <scope>NUCLEOTIDE SEQUENCE [LARGE SCALE GENOMIC DNA]</scope>
    <source>
        <tissue evidence="2">Leaves</tissue>
    </source>
</reference>